<evidence type="ECO:0000256" key="1">
    <source>
        <dbReference type="SAM" id="Phobius"/>
    </source>
</evidence>
<proteinExistence type="predicted"/>
<dbReference type="EMBL" id="FOYQ01000001">
    <property type="protein sequence ID" value="SFR39864.1"/>
    <property type="molecule type" value="Genomic_DNA"/>
</dbReference>
<keyword evidence="3" id="KW-1185">Reference proteome</keyword>
<dbReference type="OrthoDB" id="639802at2"/>
<reference evidence="2 3" key="1">
    <citation type="submission" date="2016-10" db="EMBL/GenBank/DDBJ databases">
        <authorList>
            <person name="de Groot N.N."/>
        </authorList>
    </citation>
    <scope>NUCLEOTIDE SEQUENCE [LARGE SCALE GENOMIC DNA]</scope>
    <source>
        <strain evidence="2 3">DSM 21019</strain>
    </source>
</reference>
<organism evidence="2 3">
    <name type="scientific">Robiginitalea myxolifaciens</name>
    <dbReference type="NCBI Taxonomy" id="400055"/>
    <lineage>
        <taxon>Bacteria</taxon>
        <taxon>Pseudomonadati</taxon>
        <taxon>Bacteroidota</taxon>
        <taxon>Flavobacteriia</taxon>
        <taxon>Flavobacteriales</taxon>
        <taxon>Flavobacteriaceae</taxon>
        <taxon>Robiginitalea</taxon>
    </lineage>
</organism>
<sequence length="414" mass="46875">MYTDYKYVQECLKRIETQLGWGDAASWHNDVFIELSERIHQETQVLLSPTTLKRIWGRINYKSAPSISTLNALAQFAGFQNWREFKTSQPEEKPSRFRKIIDEKVGVIMLSAAFMTIVFISLFSLSDPERPAIDPDRIEFTSQPITGDLPNSVVFNLDLDGIESGDVVIQQSWDETRTVRLEPGQTQATAQYYYPGYFRSKLRIDGSIIKEHDLFIKSDGWLGTLDYSPIPKYFSEAEVVRGGLRLPEDALQELMSREDPLVSAFHYVNDFGPVSGDDFVLETSIRNIYHEKWAVCQRVNLLILGSRSAIIIPFSIPGCISEIGVMMSEVYLGGKENDLSGLGIDFSESRDIRIEVTDKYIQVFAEDTLLYSGSYTQSIGRIAGFRYRFVGAGEVSKLKLMDSGGKVVLDHNFN</sequence>
<dbReference type="Proteomes" id="UP000199534">
    <property type="component" value="Unassembled WGS sequence"/>
</dbReference>
<keyword evidence="1" id="KW-0472">Membrane</keyword>
<feature type="transmembrane region" description="Helical" evidence="1">
    <location>
        <begin position="105"/>
        <end position="125"/>
    </location>
</feature>
<keyword evidence="1" id="KW-1133">Transmembrane helix</keyword>
<dbReference type="STRING" id="400055.SAMN04490243_1576"/>
<dbReference type="RefSeq" id="WP_092981946.1">
    <property type="nucleotide sequence ID" value="NZ_FOYQ01000001.1"/>
</dbReference>
<gene>
    <name evidence="2" type="ORF">SAMN04490243_1576</name>
</gene>
<evidence type="ECO:0000313" key="3">
    <source>
        <dbReference type="Proteomes" id="UP000199534"/>
    </source>
</evidence>
<evidence type="ECO:0000313" key="2">
    <source>
        <dbReference type="EMBL" id="SFR39864.1"/>
    </source>
</evidence>
<name>A0A1I6GCC6_9FLAO</name>
<keyword evidence="1" id="KW-0812">Transmembrane</keyword>
<accession>A0A1I6GCC6</accession>
<protein>
    <submittedName>
        <fullName evidence="2">Uncharacterized protein</fullName>
    </submittedName>
</protein>
<dbReference type="AlphaFoldDB" id="A0A1I6GCC6"/>